<feature type="compositionally biased region" description="Pro residues" evidence="1">
    <location>
        <begin position="269"/>
        <end position="281"/>
    </location>
</feature>
<sequence>MPTSGSDRWACWRKGPNVLFEVKRQRWQGNVVVELVLRRPSWKFPWWIRLGKKLGMMRSRIFNGEREATTNIFHSRIRVFFGVSVSRRGGRASKELFPKAEALFLVAEALFLSCTLIFWRMATLVAFQSASVAYLVEFPTATSPLFREARSVLAIAIPTVTNAATRAQVALRTVLEDFDSQFPEVRSLLERSLSRRMVHTLSHNSGFESIISASEPVFDYDRIIRYGDVVESGAELFPLETLRDTQNPSLREAIRSLLSKLQIESYTPASPPPIASTPPVSPSRYSPIANPSPSLPTPAVALPVLQRPPEAIEEIEYMGDAQISGLDPGVDEEEVDKESEEDAEEGVSTQLHSEPAGQRRGSANGTGVDCDGNESS</sequence>
<evidence type="ECO:0000256" key="1">
    <source>
        <dbReference type="SAM" id="MobiDB-lite"/>
    </source>
</evidence>
<evidence type="ECO:0000313" key="2">
    <source>
        <dbReference type="EMBL" id="KAF9029398.1"/>
    </source>
</evidence>
<reference evidence="2" key="1">
    <citation type="submission" date="2020-11" db="EMBL/GenBank/DDBJ databases">
        <authorList>
            <consortium name="DOE Joint Genome Institute"/>
            <person name="Ahrendt S."/>
            <person name="Riley R."/>
            <person name="Andreopoulos W."/>
            <person name="Labutti K."/>
            <person name="Pangilinan J."/>
            <person name="Ruiz-Duenas F.J."/>
            <person name="Barrasa J.M."/>
            <person name="Sanchez-Garcia M."/>
            <person name="Camarero S."/>
            <person name="Miyauchi S."/>
            <person name="Serrano A."/>
            <person name="Linde D."/>
            <person name="Babiker R."/>
            <person name="Drula E."/>
            <person name="Ayuso-Fernandez I."/>
            <person name="Pacheco R."/>
            <person name="Padilla G."/>
            <person name="Ferreira P."/>
            <person name="Barriuso J."/>
            <person name="Kellner H."/>
            <person name="Castanera R."/>
            <person name="Alfaro M."/>
            <person name="Ramirez L."/>
            <person name="Pisabarro A.G."/>
            <person name="Kuo A."/>
            <person name="Tritt A."/>
            <person name="Lipzen A."/>
            <person name="He G."/>
            <person name="Yan M."/>
            <person name="Ng V."/>
            <person name="Cullen D."/>
            <person name="Martin F."/>
            <person name="Rosso M.-N."/>
            <person name="Henrissat B."/>
            <person name="Hibbett D."/>
            <person name="Martinez A.T."/>
            <person name="Grigoriev I.V."/>
        </authorList>
    </citation>
    <scope>NUCLEOTIDE SEQUENCE</scope>
    <source>
        <strain evidence="2">AH 40177</strain>
    </source>
</reference>
<comment type="caution">
    <text evidence="2">The sequence shown here is derived from an EMBL/GenBank/DDBJ whole genome shotgun (WGS) entry which is preliminary data.</text>
</comment>
<keyword evidence="3" id="KW-1185">Reference proteome</keyword>
<name>A0A9P5P597_9AGAR</name>
<feature type="region of interest" description="Disordered" evidence="1">
    <location>
        <begin position="318"/>
        <end position="376"/>
    </location>
</feature>
<gene>
    <name evidence="2" type="ORF">BDP27DRAFT_1375546</name>
</gene>
<dbReference type="EMBL" id="JADNRY010000705">
    <property type="protein sequence ID" value="KAF9029398.1"/>
    <property type="molecule type" value="Genomic_DNA"/>
</dbReference>
<dbReference type="Proteomes" id="UP000772434">
    <property type="component" value="Unassembled WGS sequence"/>
</dbReference>
<evidence type="ECO:0000313" key="3">
    <source>
        <dbReference type="Proteomes" id="UP000772434"/>
    </source>
</evidence>
<dbReference type="AlphaFoldDB" id="A0A9P5P597"/>
<accession>A0A9P5P597</accession>
<organism evidence="2 3">
    <name type="scientific">Rhodocollybia butyracea</name>
    <dbReference type="NCBI Taxonomy" id="206335"/>
    <lineage>
        <taxon>Eukaryota</taxon>
        <taxon>Fungi</taxon>
        <taxon>Dikarya</taxon>
        <taxon>Basidiomycota</taxon>
        <taxon>Agaricomycotina</taxon>
        <taxon>Agaricomycetes</taxon>
        <taxon>Agaricomycetidae</taxon>
        <taxon>Agaricales</taxon>
        <taxon>Marasmiineae</taxon>
        <taxon>Omphalotaceae</taxon>
        <taxon>Rhodocollybia</taxon>
    </lineage>
</organism>
<feature type="region of interest" description="Disordered" evidence="1">
    <location>
        <begin position="267"/>
        <end position="292"/>
    </location>
</feature>
<proteinExistence type="predicted"/>
<feature type="compositionally biased region" description="Acidic residues" evidence="1">
    <location>
        <begin position="329"/>
        <end position="345"/>
    </location>
</feature>
<protein>
    <submittedName>
        <fullName evidence="2">Uncharacterized protein</fullName>
    </submittedName>
</protein>